<comment type="caution">
    <text evidence="2">The sequence shown here is derived from an EMBL/GenBank/DDBJ whole genome shotgun (WGS) entry which is preliminary data.</text>
</comment>
<feature type="compositionally biased region" description="Basic and acidic residues" evidence="1">
    <location>
        <begin position="1"/>
        <end position="35"/>
    </location>
</feature>
<sequence length="397" mass="44996">MAGPLELKRPSEAHESSERQPKRPTFDDDRKHPVDVRVGSGPDTERFHCFAPLLRRYSRYFRKELEDRKEDVGPGDLPGYPIPVLSLTTEKPADFSLFRAYMENPRFFCSAGEVRKKKTFELARLFCFAHRMGALKLKNDCIDCLHLKARQSALRLSSPGNHNHEEPVVDTIFTWKRTARWVLNHPDINPESCGLYIFMTDFFAFFVLQAMPSLEQGVISDLPNSFLWHILCALESALARHVPGLPVMDGKEVPVVHIEDSDEEKETLSVPIDSEVDTKPTAVPEEEEALKVLPKSSLISKVILLAGILRAITDGTLAQPQPPKKRGHPAKKKSTTKNEDCDDDGSDDDSETDTFFGVLNLCKYHVHTTAEMRNRCKQKFEAVHAEEVWPVMPHRGK</sequence>
<feature type="region of interest" description="Disordered" evidence="1">
    <location>
        <begin position="260"/>
        <end position="283"/>
    </location>
</feature>
<organism evidence="2 3">
    <name type="scientific">Diplodia intermedia</name>
    <dbReference type="NCBI Taxonomy" id="856260"/>
    <lineage>
        <taxon>Eukaryota</taxon>
        <taxon>Fungi</taxon>
        <taxon>Dikarya</taxon>
        <taxon>Ascomycota</taxon>
        <taxon>Pezizomycotina</taxon>
        <taxon>Dothideomycetes</taxon>
        <taxon>Dothideomycetes incertae sedis</taxon>
        <taxon>Botryosphaeriales</taxon>
        <taxon>Botryosphaeriaceae</taxon>
        <taxon>Diplodia</taxon>
    </lineage>
</organism>
<keyword evidence="3" id="KW-1185">Reference proteome</keyword>
<evidence type="ECO:0000313" key="2">
    <source>
        <dbReference type="EMBL" id="KAL1642758.1"/>
    </source>
</evidence>
<protein>
    <recommendedName>
        <fullName evidence="4">BTB domain-containing protein</fullName>
    </recommendedName>
</protein>
<proteinExistence type="predicted"/>
<name>A0ABR3TR16_9PEZI</name>
<feature type="compositionally biased region" description="Acidic residues" evidence="1">
    <location>
        <begin position="340"/>
        <end position="350"/>
    </location>
</feature>
<feature type="compositionally biased region" description="Basic residues" evidence="1">
    <location>
        <begin position="323"/>
        <end position="335"/>
    </location>
</feature>
<reference evidence="2 3" key="1">
    <citation type="journal article" date="2023" name="Plant Dis.">
        <title>First Report of Diplodia intermedia Causing Canker and Dieback Diseases on Apple Trees in Canada.</title>
        <authorList>
            <person name="Ellouze W."/>
            <person name="Ilyukhin E."/>
            <person name="Sulman M."/>
            <person name="Ali S."/>
        </authorList>
    </citation>
    <scope>NUCLEOTIDE SEQUENCE [LARGE SCALE GENOMIC DNA]</scope>
    <source>
        <strain evidence="2 3">M45-28</strain>
    </source>
</reference>
<evidence type="ECO:0000313" key="3">
    <source>
        <dbReference type="Proteomes" id="UP001521184"/>
    </source>
</evidence>
<gene>
    <name evidence="2" type="ORF">SLS58_005262</name>
</gene>
<accession>A0ABR3TR16</accession>
<dbReference type="Proteomes" id="UP001521184">
    <property type="component" value="Unassembled WGS sequence"/>
</dbReference>
<feature type="region of interest" description="Disordered" evidence="1">
    <location>
        <begin position="1"/>
        <end position="39"/>
    </location>
</feature>
<dbReference type="EMBL" id="JAKEKT020000031">
    <property type="protein sequence ID" value="KAL1642758.1"/>
    <property type="molecule type" value="Genomic_DNA"/>
</dbReference>
<feature type="region of interest" description="Disordered" evidence="1">
    <location>
        <begin position="317"/>
        <end position="350"/>
    </location>
</feature>
<evidence type="ECO:0008006" key="4">
    <source>
        <dbReference type="Google" id="ProtNLM"/>
    </source>
</evidence>
<evidence type="ECO:0000256" key="1">
    <source>
        <dbReference type="SAM" id="MobiDB-lite"/>
    </source>
</evidence>